<accession>A0AA92SZV9</accession>
<gene>
    <name evidence="1" type="ORF">DXC61_04670</name>
</gene>
<dbReference type="EMBL" id="QSSA01000007">
    <property type="protein sequence ID" value="RGL62549.1"/>
    <property type="molecule type" value="Genomic_DNA"/>
</dbReference>
<evidence type="ECO:0000313" key="1">
    <source>
        <dbReference type="EMBL" id="RGL62549.1"/>
    </source>
</evidence>
<sequence>MYFSIPNVMPKTLMCSVCGGTILTYDEEKKQSKMIFPKDMIATLSSETISQVMEGYYKICVKPAVDTCGGVGVNLFDLSNNVCECQIRRIAKYRNNSYFVGSPESGVRFARLMS</sequence>
<dbReference type="Proteomes" id="UP000261187">
    <property type="component" value="Unassembled WGS sequence"/>
</dbReference>
<comment type="caution">
    <text evidence="1">The sequence shown here is derived from an EMBL/GenBank/DDBJ whole genome shotgun (WGS) entry which is preliminary data.</text>
</comment>
<evidence type="ECO:0000313" key="2">
    <source>
        <dbReference type="Proteomes" id="UP000261187"/>
    </source>
</evidence>
<name>A0AA92SZV9_9BACT</name>
<reference evidence="1 2" key="1">
    <citation type="submission" date="2018-08" db="EMBL/GenBank/DDBJ databases">
        <title>A genome reference for cultivated species of the human gut microbiota.</title>
        <authorList>
            <person name="Zou Y."/>
            <person name="Xue W."/>
            <person name="Luo G."/>
        </authorList>
    </citation>
    <scope>NUCLEOTIDE SEQUENCE [LARGE SCALE GENOMIC DNA]</scope>
    <source>
        <strain evidence="1 2">TF06-40</strain>
    </source>
</reference>
<protein>
    <submittedName>
        <fullName evidence="1">Uncharacterized protein</fullName>
    </submittedName>
</protein>
<proteinExistence type="predicted"/>
<organism evidence="1 2">
    <name type="scientific">Segatella copri</name>
    <dbReference type="NCBI Taxonomy" id="165179"/>
    <lineage>
        <taxon>Bacteria</taxon>
        <taxon>Pseudomonadati</taxon>
        <taxon>Bacteroidota</taxon>
        <taxon>Bacteroidia</taxon>
        <taxon>Bacteroidales</taxon>
        <taxon>Prevotellaceae</taxon>
        <taxon>Segatella</taxon>
    </lineage>
</organism>
<dbReference type="AlphaFoldDB" id="A0AA92SZV9"/>